<gene>
    <name evidence="2" type="ORF">Ocin01_12984</name>
</gene>
<keyword evidence="3" id="KW-1185">Reference proteome</keyword>
<dbReference type="GO" id="GO:0016787">
    <property type="term" value="F:hydrolase activity"/>
    <property type="evidence" value="ECO:0007669"/>
    <property type="project" value="UniProtKB-KW"/>
</dbReference>
<keyword evidence="1" id="KW-0963">Cytoplasm</keyword>
<proteinExistence type="predicted"/>
<keyword evidence="2" id="KW-0378">Hydrolase</keyword>
<dbReference type="STRING" id="48709.A0A1D2MLE9"/>
<name>A0A1D2MLE9_ORCCI</name>
<comment type="caution">
    <text evidence="2">The sequence shown here is derived from an EMBL/GenBank/DDBJ whole genome shotgun (WGS) entry which is preliminary data.</text>
</comment>
<accession>A0A1D2MLE9</accession>
<reference evidence="2 3" key="1">
    <citation type="journal article" date="2016" name="Genome Biol. Evol.">
        <title>Gene Family Evolution Reflects Adaptation to Soil Environmental Stressors in the Genome of the Collembolan Orchesella cincta.</title>
        <authorList>
            <person name="Faddeeva-Vakhrusheva A."/>
            <person name="Derks M.F."/>
            <person name="Anvar S.Y."/>
            <person name="Agamennone V."/>
            <person name="Suring W."/>
            <person name="Smit S."/>
            <person name="van Straalen N.M."/>
            <person name="Roelofs D."/>
        </authorList>
    </citation>
    <scope>NUCLEOTIDE SEQUENCE [LARGE SCALE GENOMIC DNA]</scope>
    <source>
        <tissue evidence="2">Mixed pool</tissue>
    </source>
</reference>
<dbReference type="EMBL" id="LJIJ01000932">
    <property type="protein sequence ID" value="ODM93705.1"/>
    <property type="molecule type" value="Genomic_DNA"/>
</dbReference>
<dbReference type="OrthoDB" id="6287070at2759"/>
<dbReference type="Proteomes" id="UP000094527">
    <property type="component" value="Unassembled WGS sequence"/>
</dbReference>
<evidence type="ECO:0000313" key="3">
    <source>
        <dbReference type="Proteomes" id="UP000094527"/>
    </source>
</evidence>
<organism evidence="2 3">
    <name type="scientific">Orchesella cincta</name>
    <name type="common">Springtail</name>
    <name type="synonym">Podura cincta</name>
    <dbReference type="NCBI Taxonomy" id="48709"/>
    <lineage>
        <taxon>Eukaryota</taxon>
        <taxon>Metazoa</taxon>
        <taxon>Ecdysozoa</taxon>
        <taxon>Arthropoda</taxon>
        <taxon>Hexapoda</taxon>
        <taxon>Collembola</taxon>
        <taxon>Entomobryomorpha</taxon>
        <taxon>Entomobryoidea</taxon>
        <taxon>Orchesellidae</taxon>
        <taxon>Orchesellinae</taxon>
        <taxon>Orchesella</taxon>
    </lineage>
</organism>
<dbReference type="SUPFAM" id="SSF54001">
    <property type="entry name" value="Cysteine proteinases"/>
    <property type="match status" value="1"/>
</dbReference>
<evidence type="ECO:0000313" key="2">
    <source>
        <dbReference type="EMBL" id="ODM93705.1"/>
    </source>
</evidence>
<dbReference type="InterPro" id="IPR038765">
    <property type="entry name" value="Papain-like_cys_pep_sf"/>
</dbReference>
<dbReference type="PANTHER" id="PTHR11830">
    <property type="entry name" value="40S RIBOSOMAL PROTEIN S3A"/>
    <property type="match status" value="1"/>
</dbReference>
<evidence type="ECO:0000256" key="1">
    <source>
        <dbReference type="ARBA" id="ARBA00022490"/>
    </source>
</evidence>
<protein>
    <submittedName>
        <fullName evidence="2">Ubiquitin carboxyl-terminal hydrolase CYLD</fullName>
    </submittedName>
</protein>
<sequence>MEMFFMGAFLSANKDNRFYRVQSLHSLRNKVLEYLISDRDEDYSLNPFETFSDIYYHRYSNLPDFIRDIKLESPLTIAIYRPPAKTGMRFVNVESPEERGKLVKFNTALYKDANNKCSTTACLDMDTAPKSGLSKLFVTLIQRTWILSWLFPNIGKTLRTIPVSNLELEKEHLKRLLIDSQSQLRLTCHPYPLPKTTDTSKEETRTPVVNMRSTAFIGIESDPLFTHTTTSNLIGHRKGIAGDYNSCYLDSLLVSMFYCTSGFDVLLTSKQCDSQYARTTRELLNKKIVMPLRTRFYCSSKRAMKLRSHLRTFNEDVMGSFMDVEQLVYLLLDDALKETEFIHYNEGGSDFMHLMIIDTRDTASAITVQANFEISMQLTGDLRLESVPNPGLILGLPRSNGKLVNYEAVIPSLELNIHDLMIPASCTLCKQADANWEITNKFNRVIVLPSCGHCTEEFVRDNQDDSLIVLSRTLMRLSAIICIRASHFTAFIRNTMGRNEWLFFDSMAGNGPEVKVVNCLEKWLNYLGLHPQDFLLRNEEVPYIVQRTLTDGHMCIYEPVFFQ</sequence>
<dbReference type="Gene3D" id="3.90.70.10">
    <property type="entry name" value="Cysteine proteinases"/>
    <property type="match status" value="1"/>
</dbReference>
<dbReference type="AlphaFoldDB" id="A0A1D2MLE9"/>